<dbReference type="Proteomes" id="UP000886860">
    <property type="component" value="Unassembled WGS sequence"/>
</dbReference>
<gene>
    <name evidence="4" type="ORF">IAB60_14090</name>
</gene>
<feature type="active site" description="Proton donor/acceptor" evidence="3">
    <location>
        <position position="263"/>
    </location>
</feature>
<feature type="binding site" evidence="2">
    <location>
        <position position="292"/>
    </location>
    <ligand>
        <name>Zn(2+)</name>
        <dbReference type="ChEBI" id="CHEBI:29105"/>
        <note>catalytic</note>
    </ligand>
</feature>
<accession>A0A9D1GL89</accession>
<evidence type="ECO:0000256" key="3">
    <source>
        <dbReference type="PIRSR" id="PIRSR006615-2"/>
    </source>
</evidence>
<organism evidence="4 5">
    <name type="scientific">Candidatus Caccovicinus merdipullorum</name>
    <dbReference type="NCBI Taxonomy" id="2840724"/>
    <lineage>
        <taxon>Bacteria</taxon>
        <taxon>Bacillati</taxon>
        <taxon>Bacillota</taxon>
        <taxon>Clostridia</taxon>
        <taxon>Eubacteriales</taxon>
        <taxon>Candidatus Caccovicinus</taxon>
    </lineage>
</organism>
<dbReference type="EC" id="3.4.17.19" evidence="1"/>
<feature type="binding site" evidence="2">
    <location>
        <position position="266"/>
    </location>
    <ligand>
        <name>Zn(2+)</name>
        <dbReference type="ChEBI" id="CHEBI:29105"/>
        <note>catalytic</note>
    </ligand>
</feature>
<dbReference type="PIRSF" id="PIRSF006615">
    <property type="entry name" value="Zn_crbxpep_Taq"/>
    <property type="match status" value="1"/>
</dbReference>
<evidence type="ECO:0000256" key="2">
    <source>
        <dbReference type="PIRSR" id="PIRSR006615-1"/>
    </source>
</evidence>
<comment type="function">
    <text evidence="1">Broad specificity carboxypetidase that releases amino acids sequentially from the C-terminus, including neutral, aromatic, polar and basic residues.</text>
</comment>
<keyword evidence="1 4" id="KW-0121">Carboxypeptidase</keyword>
<dbReference type="PANTHER" id="PTHR34217:SF1">
    <property type="entry name" value="CARBOXYPEPTIDASE 1"/>
    <property type="match status" value="1"/>
</dbReference>
<comment type="catalytic activity">
    <reaction evidence="1">
        <text>Release of a C-terminal amino acid with broad specificity, except for -Pro.</text>
        <dbReference type="EC" id="3.4.17.19"/>
    </reaction>
</comment>
<evidence type="ECO:0000313" key="4">
    <source>
        <dbReference type="EMBL" id="HIT43202.1"/>
    </source>
</evidence>
<evidence type="ECO:0000313" key="5">
    <source>
        <dbReference type="Proteomes" id="UP000886860"/>
    </source>
</evidence>
<protein>
    <recommendedName>
        <fullName evidence="1">Metal-dependent carboxypeptidase</fullName>
        <ecNumber evidence="1">3.4.17.19</ecNumber>
    </recommendedName>
</protein>
<evidence type="ECO:0000256" key="1">
    <source>
        <dbReference type="PIRNR" id="PIRNR006615"/>
    </source>
</evidence>
<dbReference type="Pfam" id="PF02074">
    <property type="entry name" value="Peptidase_M32"/>
    <property type="match status" value="1"/>
</dbReference>
<feature type="binding site" evidence="2">
    <location>
        <position position="262"/>
    </location>
    <ligand>
        <name>Zn(2+)</name>
        <dbReference type="ChEBI" id="CHEBI:29105"/>
        <note>catalytic</note>
    </ligand>
</feature>
<dbReference type="Gene3D" id="1.10.1370.30">
    <property type="match status" value="1"/>
</dbReference>
<dbReference type="GO" id="GO:0004181">
    <property type="term" value="F:metallocarboxypeptidase activity"/>
    <property type="evidence" value="ECO:0007669"/>
    <property type="project" value="UniProtKB-UniRule"/>
</dbReference>
<dbReference type="PANTHER" id="PTHR34217">
    <property type="entry name" value="METAL-DEPENDENT CARBOXYPEPTIDASE"/>
    <property type="match status" value="1"/>
</dbReference>
<dbReference type="AlphaFoldDB" id="A0A9D1GL89"/>
<dbReference type="GO" id="GO:0006508">
    <property type="term" value="P:proteolysis"/>
    <property type="evidence" value="ECO:0007669"/>
    <property type="project" value="UniProtKB-UniRule"/>
</dbReference>
<name>A0A9D1GL89_9FIRM</name>
<proteinExistence type="inferred from homology"/>
<comment type="cofactor">
    <cofactor evidence="2">
        <name>Zn(2+)</name>
        <dbReference type="ChEBI" id="CHEBI:29105"/>
    </cofactor>
    <text evidence="2">Binds 1 zinc ion per subunit.</text>
</comment>
<keyword evidence="1 2" id="KW-0479">Metal-binding</keyword>
<dbReference type="PROSITE" id="PS52034">
    <property type="entry name" value="PEPTIDASE_M32"/>
    <property type="match status" value="1"/>
</dbReference>
<dbReference type="CDD" id="cd06460">
    <property type="entry name" value="M32_Taq"/>
    <property type="match status" value="1"/>
</dbReference>
<dbReference type="PRINTS" id="PR00998">
    <property type="entry name" value="CRBOXYPTASET"/>
</dbReference>
<reference evidence="4" key="2">
    <citation type="journal article" date="2021" name="PeerJ">
        <title>Extensive microbial diversity within the chicken gut microbiome revealed by metagenomics and culture.</title>
        <authorList>
            <person name="Gilroy R."/>
            <person name="Ravi A."/>
            <person name="Getino M."/>
            <person name="Pursley I."/>
            <person name="Horton D.L."/>
            <person name="Alikhan N.F."/>
            <person name="Baker D."/>
            <person name="Gharbi K."/>
            <person name="Hall N."/>
            <person name="Watson M."/>
            <person name="Adriaenssens E.M."/>
            <person name="Foster-Nyarko E."/>
            <person name="Jarju S."/>
            <person name="Secka A."/>
            <person name="Antonio M."/>
            <person name="Oren A."/>
            <person name="Chaudhuri R.R."/>
            <person name="La Ragione R."/>
            <person name="Hildebrand F."/>
            <person name="Pallen M.J."/>
        </authorList>
    </citation>
    <scope>NUCLEOTIDE SEQUENCE</scope>
    <source>
        <strain evidence="4">CHK123-3438</strain>
    </source>
</reference>
<comment type="similarity">
    <text evidence="1">Belongs to the peptidase M32 family.</text>
</comment>
<dbReference type="EMBL" id="DVKS01000232">
    <property type="protein sequence ID" value="HIT43202.1"/>
    <property type="molecule type" value="Genomic_DNA"/>
</dbReference>
<dbReference type="GO" id="GO:0046872">
    <property type="term" value="F:metal ion binding"/>
    <property type="evidence" value="ECO:0007669"/>
    <property type="project" value="UniProtKB-KW"/>
</dbReference>
<reference evidence="4" key="1">
    <citation type="submission" date="2020-10" db="EMBL/GenBank/DDBJ databases">
        <authorList>
            <person name="Gilroy R."/>
        </authorList>
    </citation>
    <scope>NUCLEOTIDE SEQUENCE</scope>
    <source>
        <strain evidence="4">CHK123-3438</strain>
    </source>
</reference>
<comment type="caution">
    <text evidence="4">The sequence shown here is derived from an EMBL/GenBank/DDBJ whole genome shotgun (WGS) entry which is preliminary data.</text>
</comment>
<keyword evidence="1" id="KW-0378">Hydrolase</keyword>
<keyword evidence="1" id="KW-0645">Protease</keyword>
<sequence>MSRAFDELKPYLDRAMALNTALVLFEWDNETLAPEQAGSLTGNVIGILSGEYFQAVNNDQVIRLAEACSRENDLTKAEAAQVRELLKEIEKLSHIPREEYQEYARLTAESARVWAAAKNADDFSRFAPVLKEIINWQKKFAGYRAKPGQKKYDVMLEDYEPGFSVERLDEFFDLIRKEIVPLFKSVMESGVEIRDDFLSGSFPDSVQEKIGRFVAEYVGFDFSKGVMAVSAHPFTTNLHNKDVRITTHYTDRLDSSLFSIIHEAGHGLYEFGIRDDLTQTMAGQGASMGMHESQSRFFENIVGRSLSFWKPVYGKLQEAFPENLGQVRLEDFVKAVNKASAGFIRTEADELSYSLHVLVRYELEKELIEGDLSVDALPEAWADKYEQYLGIRPRNVREGVLQDIHWSQGSFGYFPSYALGSAFGAQLYYHMKEEMDFEGLLEAGKISVIREYLREHVHQYGKLKDSRSILKCTTGEDFNPEYYVRYLKEKYQKLYGLSQN</sequence>
<dbReference type="SUPFAM" id="SSF55486">
    <property type="entry name" value="Metalloproteases ('zincins'), catalytic domain"/>
    <property type="match status" value="1"/>
</dbReference>
<dbReference type="InterPro" id="IPR001333">
    <property type="entry name" value="Peptidase_M32_Taq"/>
</dbReference>
<keyword evidence="1" id="KW-0482">Metalloprotease</keyword>
<keyword evidence="2" id="KW-0862">Zinc</keyword>